<proteinExistence type="predicted"/>
<organism evidence="1 2">
    <name type="scientific">Oceanispirochaeta crateris</name>
    <dbReference type="NCBI Taxonomy" id="2518645"/>
    <lineage>
        <taxon>Bacteria</taxon>
        <taxon>Pseudomonadati</taxon>
        <taxon>Spirochaetota</taxon>
        <taxon>Spirochaetia</taxon>
        <taxon>Spirochaetales</taxon>
        <taxon>Spirochaetaceae</taxon>
        <taxon>Oceanispirochaeta</taxon>
    </lineage>
</organism>
<sequence length="44" mass="4898">MRSVSTKDAGFIQDYYTIDIDGLAKNDLENAISEVETPASHIIR</sequence>
<dbReference type="AlphaFoldDB" id="A0A5C1QPC5"/>
<name>A0A5C1QPC5_9SPIO</name>
<evidence type="ECO:0000313" key="1">
    <source>
        <dbReference type="EMBL" id="QEN09833.1"/>
    </source>
</evidence>
<keyword evidence="2" id="KW-1185">Reference proteome</keyword>
<protein>
    <submittedName>
        <fullName evidence="1">Uncharacterized protein</fullName>
    </submittedName>
</protein>
<accession>A0A5C1QPC5</accession>
<dbReference type="Proteomes" id="UP000324209">
    <property type="component" value="Chromosome"/>
</dbReference>
<reference evidence="1 2" key="1">
    <citation type="submission" date="2019-02" db="EMBL/GenBank/DDBJ databases">
        <title>Complete Genome Sequence and Methylome Analysis of free living Spirochaetas.</title>
        <authorList>
            <person name="Fomenkov A."/>
            <person name="Dubinina G."/>
            <person name="Leshcheva N."/>
            <person name="Mikheeva N."/>
            <person name="Grabovich M."/>
            <person name="Vincze T."/>
            <person name="Roberts R.J."/>
        </authorList>
    </citation>
    <scope>NUCLEOTIDE SEQUENCE [LARGE SCALE GENOMIC DNA]</scope>
    <source>
        <strain evidence="1 2">K2</strain>
    </source>
</reference>
<gene>
    <name evidence="1" type="ORF">EXM22_01825</name>
</gene>
<evidence type="ECO:0000313" key="2">
    <source>
        <dbReference type="Proteomes" id="UP000324209"/>
    </source>
</evidence>
<dbReference type="EMBL" id="CP036150">
    <property type="protein sequence ID" value="QEN09833.1"/>
    <property type="molecule type" value="Genomic_DNA"/>
</dbReference>
<dbReference type="KEGG" id="ock:EXM22_01825"/>